<evidence type="ECO:0000313" key="2">
    <source>
        <dbReference type="Proteomes" id="UP000076661"/>
    </source>
</evidence>
<reference evidence="1 2" key="1">
    <citation type="submission" date="2013-07" db="EMBL/GenBank/DDBJ databases">
        <title>Comparative Genomic and Metabolomic Analysis of Twelve Strains of Pseudoalteromonas luteoviolacea.</title>
        <authorList>
            <person name="Vynne N.G."/>
            <person name="Mansson M."/>
            <person name="Gram L."/>
        </authorList>
    </citation>
    <scope>NUCLEOTIDE SEQUENCE [LARGE SCALE GENOMIC DNA]</scope>
    <source>
        <strain evidence="1 2">S4060-1</strain>
    </source>
</reference>
<dbReference type="AlphaFoldDB" id="A0A167KUQ9"/>
<gene>
    <name evidence="1" type="ORF">N478_03385</name>
</gene>
<dbReference type="EMBL" id="AUXX01000034">
    <property type="protein sequence ID" value="KZN63305.1"/>
    <property type="molecule type" value="Genomic_DNA"/>
</dbReference>
<proteinExistence type="predicted"/>
<accession>A0A167KUQ9</accession>
<dbReference type="PATRIC" id="fig|1365257.3.peg.3711"/>
<comment type="caution">
    <text evidence="1">The sequence shown here is derived from an EMBL/GenBank/DDBJ whole genome shotgun (WGS) entry which is preliminary data.</text>
</comment>
<protein>
    <submittedName>
        <fullName evidence="1">Uncharacterized protein</fullName>
    </submittedName>
</protein>
<dbReference type="RefSeq" id="WP_155734432.1">
    <property type="nucleotide sequence ID" value="NZ_AUXX01000034.1"/>
</dbReference>
<evidence type="ECO:0000313" key="1">
    <source>
        <dbReference type="EMBL" id="KZN63305.1"/>
    </source>
</evidence>
<organism evidence="1 2">
    <name type="scientific">Pseudoalteromonas luteoviolacea S4060-1</name>
    <dbReference type="NCBI Taxonomy" id="1365257"/>
    <lineage>
        <taxon>Bacteria</taxon>
        <taxon>Pseudomonadati</taxon>
        <taxon>Pseudomonadota</taxon>
        <taxon>Gammaproteobacteria</taxon>
        <taxon>Alteromonadales</taxon>
        <taxon>Pseudoalteromonadaceae</taxon>
        <taxon>Pseudoalteromonas</taxon>
    </lineage>
</organism>
<dbReference type="Proteomes" id="UP000076661">
    <property type="component" value="Unassembled WGS sequence"/>
</dbReference>
<sequence>MLKTLLGHSLQLVCELLETDTKQQDTYSEYEKREVSLVTTDNNNVQQVLRDVK</sequence>
<name>A0A167KUQ9_9GAMM</name>